<dbReference type="Proteomes" id="UP001190700">
    <property type="component" value="Unassembled WGS sequence"/>
</dbReference>
<accession>A0AAE0KRA3</accession>
<proteinExistence type="predicted"/>
<gene>
    <name evidence="1" type="ORF">CYMTET_33349</name>
</gene>
<sequence length="218" mass="23614">MQVKHAVYDDPVIDEDDDLVIDEEAPFEDSGSVEQVKGARVENANGVLCYRPFLNPPLLGLKERHDVFLFVLEDEVGAVSEAQQKVISIIFDNDLPEAFSFDLTMQEGHGCLSTLRTNDVEHTALQPLLHMITELPKHGRLGGFEEACGVWCLVAPSPTWQGGELGSLAACGGEELGINGRGAEALEEARLRAGGALEDCFHFSFSISEEDDGVSAEG</sequence>
<comment type="caution">
    <text evidence="1">The sequence shown here is derived from an EMBL/GenBank/DDBJ whole genome shotgun (WGS) entry which is preliminary data.</text>
</comment>
<evidence type="ECO:0000313" key="2">
    <source>
        <dbReference type="Proteomes" id="UP001190700"/>
    </source>
</evidence>
<keyword evidence="2" id="KW-1185">Reference proteome</keyword>
<dbReference type="AlphaFoldDB" id="A0AAE0KRA3"/>
<organism evidence="1 2">
    <name type="scientific">Cymbomonas tetramitiformis</name>
    <dbReference type="NCBI Taxonomy" id="36881"/>
    <lineage>
        <taxon>Eukaryota</taxon>
        <taxon>Viridiplantae</taxon>
        <taxon>Chlorophyta</taxon>
        <taxon>Pyramimonadophyceae</taxon>
        <taxon>Pyramimonadales</taxon>
        <taxon>Pyramimonadaceae</taxon>
        <taxon>Cymbomonas</taxon>
    </lineage>
</organism>
<reference evidence="1 2" key="1">
    <citation type="journal article" date="2015" name="Genome Biol. Evol.">
        <title>Comparative Genomics of a Bacterivorous Green Alga Reveals Evolutionary Causalities and Consequences of Phago-Mixotrophic Mode of Nutrition.</title>
        <authorList>
            <person name="Burns J.A."/>
            <person name="Paasch A."/>
            <person name="Narechania A."/>
            <person name="Kim E."/>
        </authorList>
    </citation>
    <scope>NUCLEOTIDE SEQUENCE [LARGE SCALE GENOMIC DNA]</scope>
    <source>
        <strain evidence="1 2">PLY_AMNH</strain>
    </source>
</reference>
<name>A0AAE0KRA3_9CHLO</name>
<evidence type="ECO:0000313" key="1">
    <source>
        <dbReference type="EMBL" id="KAK3257570.1"/>
    </source>
</evidence>
<dbReference type="EMBL" id="LGRX02020373">
    <property type="protein sequence ID" value="KAK3257570.1"/>
    <property type="molecule type" value="Genomic_DNA"/>
</dbReference>
<protein>
    <submittedName>
        <fullName evidence="1">Uncharacterized protein</fullName>
    </submittedName>
</protein>